<dbReference type="PANTHER" id="PTHR44591">
    <property type="entry name" value="STRESS RESPONSE REGULATOR PROTEIN 1"/>
    <property type="match status" value="1"/>
</dbReference>
<evidence type="ECO:0000313" key="4">
    <source>
        <dbReference type="EMBL" id="SDC53601.1"/>
    </source>
</evidence>
<dbReference type="PANTHER" id="PTHR44591:SF3">
    <property type="entry name" value="RESPONSE REGULATORY DOMAIN-CONTAINING PROTEIN"/>
    <property type="match status" value="1"/>
</dbReference>
<keyword evidence="1 2" id="KW-0597">Phosphoprotein</keyword>
<feature type="domain" description="Response regulatory" evidence="3">
    <location>
        <begin position="5"/>
        <end position="120"/>
    </location>
</feature>
<dbReference type="Proteomes" id="UP000199060">
    <property type="component" value="Unassembled WGS sequence"/>
</dbReference>
<evidence type="ECO:0000256" key="1">
    <source>
        <dbReference type="ARBA" id="ARBA00022553"/>
    </source>
</evidence>
<dbReference type="InterPro" id="IPR011006">
    <property type="entry name" value="CheY-like_superfamily"/>
</dbReference>
<dbReference type="RefSeq" id="WP_139162631.1">
    <property type="nucleotide sequence ID" value="NZ_FNAC01000001.1"/>
</dbReference>
<organism evidence="4 5">
    <name type="scientific">Algoriphagus faecimaris</name>
    <dbReference type="NCBI Taxonomy" id="686796"/>
    <lineage>
        <taxon>Bacteria</taxon>
        <taxon>Pseudomonadati</taxon>
        <taxon>Bacteroidota</taxon>
        <taxon>Cytophagia</taxon>
        <taxon>Cytophagales</taxon>
        <taxon>Cyclobacteriaceae</taxon>
        <taxon>Algoriphagus</taxon>
    </lineage>
</organism>
<dbReference type="Pfam" id="PF00072">
    <property type="entry name" value="Response_reg"/>
    <property type="match status" value="1"/>
</dbReference>
<reference evidence="5" key="1">
    <citation type="submission" date="2016-10" db="EMBL/GenBank/DDBJ databases">
        <authorList>
            <person name="Varghese N."/>
            <person name="Submissions S."/>
        </authorList>
    </citation>
    <scope>NUCLEOTIDE SEQUENCE [LARGE SCALE GENOMIC DNA]</scope>
    <source>
        <strain evidence="5">DSM 23095</strain>
    </source>
</reference>
<gene>
    <name evidence="4" type="ORF">SAMN04488104_1001134</name>
</gene>
<protein>
    <submittedName>
        <fullName evidence="4">Response regulator receiver domain-containing protein</fullName>
    </submittedName>
</protein>
<dbReference type="PROSITE" id="PS50110">
    <property type="entry name" value="RESPONSE_REGULATORY"/>
    <property type="match status" value="1"/>
</dbReference>
<sequence>MKIPQVLILDDDRIQHILLQKRFSQFEPQPQVTFFERAVFALDFLKENSADMILLDLNLPEMDGWEFVNELKKLETKGKVFVLSGSIDPKEKNLINEDPFIKGQFEKPLSQLDLEMMMEH</sequence>
<proteinExistence type="predicted"/>
<evidence type="ECO:0000259" key="3">
    <source>
        <dbReference type="PROSITE" id="PS50110"/>
    </source>
</evidence>
<evidence type="ECO:0000313" key="5">
    <source>
        <dbReference type="Proteomes" id="UP000199060"/>
    </source>
</evidence>
<dbReference type="SUPFAM" id="SSF52172">
    <property type="entry name" value="CheY-like"/>
    <property type="match status" value="1"/>
</dbReference>
<dbReference type="EMBL" id="FNAC01000001">
    <property type="protein sequence ID" value="SDC53601.1"/>
    <property type="molecule type" value="Genomic_DNA"/>
</dbReference>
<evidence type="ECO:0000256" key="2">
    <source>
        <dbReference type="PROSITE-ProRule" id="PRU00169"/>
    </source>
</evidence>
<accession>A0A1G6MDS3</accession>
<feature type="modified residue" description="4-aspartylphosphate" evidence="2">
    <location>
        <position position="56"/>
    </location>
</feature>
<dbReference type="InterPro" id="IPR001789">
    <property type="entry name" value="Sig_transdc_resp-reg_receiver"/>
</dbReference>
<dbReference type="Gene3D" id="3.40.50.2300">
    <property type="match status" value="1"/>
</dbReference>
<name>A0A1G6MDS3_9BACT</name>
<dbReference type="InterPro" id="IPR050595">
    <property type="entry name" value="Bact_response_regulator"/>
</dbReference>
<dbReference type="SMART" id="SM00448">
    <property type="entry name" value="REC"/>
    <property type="match status" value="1"/>
</dbReference>
<dbReference type="OrthoDB" id="1524091at2"/>
<keyword evidence="5" id="KW-1185">Reference proteome</keyword>
<dbReference type="AlphaFoldDB" id="A0A1G6MDS3"/>
<dbReference type="GO" id="GO:0000160">
    <property type="term" value="P:phosphorelay signal transduction system"/>
    <property type="evidence" value="ECO:0007669"/>
    <property type="project" value="InterPro"/>
</dbReference>
<dbReference type="STRING" id="686796.SAMN04488104_1001134"/>